<name>A0ABN3HC67_9ACTN</name>
<dbReference type="InterPro" id="IPR007037">
    <property type="entry name" value="SIP_rossman_dom"/>
</dbReference>
<dbReference type="Gene3D" id="1.10.10.10">
    <property type="entry name" value="Winged helix-like DNA-binding domain superfamily/Winged helix DNA-binding domain"/>
    <property type="match status" value="1"/>
</dbReference>
<accession>A0ABN3HC67</accession>
<dbReference type="PROSITE" id="PS51384">
    <property type="entry name" value="FAD_FR"/>
    <property type="match status" value="1"/>
</dbReference>
<dbReference type="Proteomes" id="UP001501170">
    <property type="component" value="Unassembled WGS sequence"/>
</dbReference>
<dbReference type="InterPro" id="IPR029063">
    <property type="entry name" value="SAM-dependent_MTases_sf"/>
</dbReference>
<dbReference type="CDD" id="cd06193">
    <property type="entry name" value="siderophore_interacting"/>
    <property type="match status" value="1"/>
</dbReference>
<feature type="domain" description="FAD-binding FR-type" evidence="1">
    <location>
        <begin position="11"/>
        <end position="151"/>
    </location>
</feature>
<dbReference type="Gene3D" id="3.40.50.80">
    <property type="entry name" value="Nucleotide-binding domain of ferredoxin-NADP reductase (FNR) module"/>
    <property type="match status" value="1"/>
</dbReference>
<dbReference type="InterPro" id="IPR017927">
    <property type="entry name" value="FAD-bd_FR_type"/>
</dbReference>
<dbReference type="Gene3D" id="3.40.50.150">
    <property type="entry name" value="Vaccinia Virus protein VP39"/>
    <property type="match status" value="1"/>
</dbReference>
<dbReference type="InterPro" id="IPR039374">
    <property type="entry name" value="SIP_fam"/>
</dbReference>
<dbReference type="SUPFAM" id="SSF63380">
    <property type="entry name" value="Riboflavin synthase domain-like"/>
    <property type="match status" value="1"/>
</dbReference>
<evidence type="ECO:0000259" key="1">
    <source>
        <dbReference type="PROSITE" id="PS51384"/>
    </source>
</evidence>
<evidence type="ECO:0000313" key="3">
    <source>
        <dbReference type="Proteomes" id="UP001501170"/>
    </source>
</evidence>
<protein>
    <recommendedName>
        <fullName evidence="1">FAD-binding FR-type domain-containing protein</fullName>
    </recommendedName>
</protein>
<evidence type="ECO:0000313" key="2">
    <source>
        <dbReference type="EMBL" id="GAA2375501.1"/>
    </source>
</evidence>
<dbReference type="EMBL" id="BAAARB010000005">
    <property type="protein sequence ID" value="GAA2375501.1"/>
    <property type="molecule type" value="Genomic_DNA"/>
</dbReference>
<proteinExistence type="predicted"/>
<reference evidence="2 3" key="1">
    <citation type="journal article" date="2019" name="Int. J. Syst. Evol. Microbiol.">
        <title>The Global Catalogue of Microorganisms (GCM) 10K type strain sequencing project: providing services to taxonomists for standard genome sequencing and annotation.</title>
        <authorList>
            <consortium name="The Broad Institute Genomics Platform"/>
            <consortium name="The Broad Institute Genome Sequencing Center for Infectious Disease"/>
            <person name="Wu L."/>
            <person name="Ma J."/>
        </authorList>
    </citation>
    <scope>NUCLEOTIDE SEQUENCE [LARGE SCALE GENOMIC DNA]</scope>
    <source>
        <strain evidence="2 3">JCM 16227</strain>
    </source>
</reference>
<dbReference type="Pfam" id="PF04954">
    <property type="entry name" value="SIP"/>
    <property type="match status" value="1"/>
</dbReference>
<dbReference type="PANTHER" id="PTHR30157:SF0">
    <property type="entry name" value="NADPH-DEPENDENT FERRIC-CHELATE REDUCTASE"/>
    <property type="match status" value="1"/>
</dbReference>
<dbReference type="RefSeq" id="WP_346075521.1">
    <property type="nucleotide sequence ID" value="NZ_BAAARB010000005.1"/>
</dbReference>
<sequence>MTQSRLTPLPIILRRLVVESNELVNPRLRRVRLGGEELGAFERDGVLFPAFASPGFDDHVKLIFAPGGDIADALPVQRAHGIEWTASPVRESRDYTPVEVDADAGTIAFDFVVHSDSGDRSAAGPAEAWAAAARPGDDLWIVGPKSSTVVPPNATWTLMVADETGLPAVRRFLTERPVPGPVRAVLAVADPVAQQVLPVGPDDEITWVCAEPGDGAALADAVAGIVPLDGAPYIWGAGESRSLLPIRKYVKRELAVPKRDVDITGYWHLRELVPEQAAADDGAPTAGPAVVESPVTWFAVRAALRLGLIEAVDAGRIGRAGLARRLGIRDERLAPLVDLLIACRVLSADGTALTVGERGDVLLTDDHARQQFDGVRAEQILALTELAECLPAAEPAWRRRTGTSFARFAASDAAVYAELIEDAERLQFLIPALAALSALWTGSPVFFGPGAVTLAQGLRTAGAIGPGAVPTVVAQGAPRAALEEAAGAGDILFTDDWPRAQTAIAACALAHCEDEEAVALLAAPRPAVRRLVIVESTSPDALSPRVAEDAVLSLALVGRAPRDREQLGRLARDAGWRVVNEAALGWGVSALVCEPTE</sequence>
<comment type="caution">
    <text evidence="2">The sequence shown here is derived from an EMBL/GenBank/DDBJ whole genome shotgun (WGS) entry which is preliminary data.</text>
</comment>
<keyword evidence="3" id="KW-1185">Reference proteome</keyword>
<dbReference type="PANTHER" id="PTHR30157">
    <property type="entry name" value="FERRIC REDUCTASE, NADPH-DEPENDENT"/>
    <property type="match status" value="1"/>
</dbReference>
<dbReference type="Gene3D" id="2.40.30.10">
    <property type="entry name" value="Translation factors"/>
    <property type="match status" value="1"/>
</dbReference>
<gene>
    <name evidence="2" type="ORF">GCM10009855_13420</name>
</gene>
<dbReference type="InterPro" id="IPR039261">
    <property type="entry name" value="FNR_nucleotide-bd"/>
</dbReference>
<dbReference type="Pfam" id="PF08021">
    <property type="entry name" value="FAD_binding_9"/>
    <property type="match status" value="1"/>
</dbReference>
<dbReference type="InterPro" id="IPR017938">
    <property type="entry name" value="Riboflavin_synthase-like_b-brl"/>
</dbReference>
<dbReference type="InterPro" id="IPR036388">
    <property type="entry name" value="WH-like_DNA-bd_sf"/>
</dbReference>
<organism evidence="2 3">
    <name type="scientific">Gordonia cholesterolivorans</name>
    <dbReference type="NCBI Taxonomy" id="559625"/>
    <lineage>
        <taxon>Bacteria</taxon>
        <taxon>Bacillati</taxon>
        <taxon>Actinomycetota</taxon>
        <taxon>Actinomycetes</taxon>
        <taxon>Mycobacteriales</taxon>
        <taxon>Gordoniaceae</taxon>
        <taxon>Gordonia</taxon>
    </lineage>
</organism>
<dbReference type="InterPro" id="IPR013113">
    <property type="entry name" value="SIP_FAD-bd"/>
</dbReference>